<evidence type="ECO:0000313" key="2">
    <source>
        <dbReference type="Proteomes" id="UP001165074"/>
    </source>
</evidence>
<comment type="caution">
    <text evidence="1">The sequence shown here is derived from an EMBL/GenBank/DDBJ whole genome shotgun (WGS) entry which is preliminary data.</text>
</comment>
<keyword evidence="2" id="KW-1185">Reference proteome</keyword>
<dbReference type="EMBL" id="BSTK01000014">
    <property type="protein sequence ID" value="GLY89632.1"/>
    <property type="molecule type" value="Genomic_DNA"/>
</dbReference>
<reference evidence="1" key="1">
    <citation type="submission" date="2023-03" db="EMBL/GenBank/DDBJ databases">
        <title>Actinoallomurus iriomotensis NBRC 103684.</title>
        <authorList>
            <person name="Ichikawa N."/>
            <person name="Sato H."/>
            <person name="Tonouchi N."/>
        </authorList>
    </citation>
    <scope>NUCLEOTIDE SEQUENCE</scope>
    <source>
        <strain evidence="1">NBRC 103684</strain>
    </source>
</reference>
<gene>
    <name evidence="1" type="ORF">Airi02_075610</name>
</gene>
<protein>
    <recommendedName>
        <fullName evidence="3">DUF4440 domain-containing protein</fullName>
    </recommendedName>
</protein>
<evidence type="ECO:0008006" key="3">
    <source>
        <dbReference type="Google" id="ProtNLM"/>
    </source>
</evidence>
<organism evidence="1 2">
    <name type="scientific">Actinoallomurus iriomotensis</name>
    <dbReference type="NCBI Taxonomy" id="478107"/>
    <lineage>
        <taxon>Bacteria</taxon>
        <taxon>Bacillati</taxon>
        <taxon>Actinomycetota</taxon>
        <taxon>Actinomycetes</taxon>
        <taxon>Streptosporangiales</taxon>
        <taxon>Thermomonosporaceae</taxon>
        <taxon>Actinoallomurus</taxon>
    </lineage>
</organism>
<sequence>MPVARWHPTIMSLATDEDQVRRLVAEMYATVSGPAGPRDWSRDREVLHPDCRLMRTVRDDQGRPTLNVLTLDEFIEDVTPLLAATDLYEIEVESEIRLFGNIGHVWSAYEGKHSLDEPEPAFRGVNTIQVHRDAGGRWWISSMLWDNERP</sequence>
<evidence type="ECO:0000313" key="1">
    <source>
        <dbReference type="EMBL" id="GLY89632.1"/>
    </source>
</evidence>
<dbReference type="Gene3D" id="3.10.450.50">
    <property type="match status" value="1"/>
</dbReference>
<name>A0A9W6W467_9ACTN</name>
<dbReference type="InterPro" id="IPR032710">
    <property type="entry name" value="NTF2-like_dom_sf"/>
</dbReference>
<proteinExistence type="predicted"/>
<dbReference type="Proteomes" id="UP001165074">
    <property type="component" value="Unassembled WGS sequence"/>
</dbReference>
<accession>A0A9W6W467</accession>
<dbReference type="SUPFAM" id="SSF54427">
    <property type="entry name" value="NTF2-like"/>
    <property type="match status" value="1"/>
</dbReference>
<dbReference type="AlphaFoldDB" id="A0A9W6W467"/>